<reference evidence="2 3" key="1">
    <citation type="journal article" date="2005" name="Genome Res.">
        <title>Complete genome sequence of the hyperthermophilic archaeon Thermococcus kodakaraensis KOD1 and comparison with Pyrococcus genomes.</title>
        <authorList>
            <person name="Fukui T."/>
            <person name="Atomi H."/>
            <person name="Kanai T."/>
            <person name="Matsumi R."/>
            <person name="Fujiwara S."/>
            <person name="Imanaka T."/>
        </authorList>
    </citation>
    <scope>NUCLEOTIDE SEQUENCE [LARGE SCALE GENOMIC DNA]</scope>
    <source>
        <strain evidence="3">ATCC BAA-918 / JCM 12380 / KOD1</strain>
    </source>
</reference>
<organism evidence="2 3">
    <name type="scientific">Thermococcus kodakarensis (strain ATCC BAA-918 / JCM 12380 / KOD1)</name>
    <name type="common">Pyrococcus kodakaraensis (strain KOD1)</name>
    <dbReference type="NCBI Taxonomy" id="69014"/>
    <lineage>
        <taxon>Archaea</taxon>
        <taxon>Methanobacteriati</taxon>
        <taxon>Methanobacteriota</taxon>
        <taxon>Thermococci</taxon>
        <taxon>Thermococcales</taxon>
        <taxon>Thermococcaceae</taxon>
        <taxon>Thermococcus</taxon>
    </lineage>
</organism>
<keyword evidence="1" id="KW-0812">Transmembrane</keyword>
<dbReference type="EMBL" id="AP006878">
    <property type="protein sequence ID" value="BAD86378.1"/>
    <property type="molecule type" value="Genomic_DNA"/>
</dbReference>
<accession>Q5JHK2</accession>
<proteinExistence type="predicted"/>
<protein>
    <submittedName>
        <fullName evidence="2">Hypothetical membrane protein</fullName>
    </submittedName>
</protein>
<dbReference type="PATRIC" id="fig|69014.16.peg.2144"/>
<evidence type="ECO:0000313" key="3">
    <source>
        <dbReference type="Proteomes" id="UP000000536"/>
    </source>
</evidence>
<feature type="transmembrane region" description="Helical" evidence="1">
    <location>
        <begin position="121"/>
        <end position="141"/>
    </location>
</feature>
<dbReference type="Pfam" id="PF26119">
    <property type="entry name" value="DUF8036"/>
    <property type="match status" value="1"/>
</dbReference>
<dbReference type="HOGENOM" id="CLU_1811541_0_0_2"/>
<dbReference type="Proteomes" id="UP000000536">
    <property type="component" value="Chromosome"/>
</dbReference>
<evidence type="ECO:0000256" key="1">
    <source>
        <dbReference type="SAM" id="Phobius"/>
    </source>
</evidence>
<feature type="transmembrane region" description="Helical" evidence="1">
    <location>
        <begin position="53"/>
        <end position="72"/>
    </location>
</feature>
<sequence length="142" mass="15228">MRKVLIVLTVILIGLIGAFLGYRYVGPPGPGEVERIIQSPCVIDPATARLYTAIKAGLTSLSAAIGIVLLWIYGNLYRKVRSEFTLGLMVATSALLVYAVTANPLFHRLVGHTRAIGPGPVLVVPDFFIALALAVLLYLALK</sequence>
<feature type="transmembrane region" description="Helical" evidence="1">
    <location>
        <begin position="84"/>
        <end position="101"/>
    </location>
</feature>
<dbReference type="InterPro" id="IPR058349">
    <property type="entry name" value="DUF8036"/>
</dbReference>
<dbReference type="eggNOG" id="arCOG08981">
    <property type="taxonomic scope" value="Archaea"/>
</dbReference>
<dbReference type="STRING" id="69014.TK2189"/>
<keyword evidence="3" id="KW-1185">Reference proteome</keyword>
<keyword evidence="1" id="KW-0472">Membrane</keyword>
<dbReference type="OrthoDB" id="100609at2157"/>
<keyword evidence="1" id="KW-1133">Transmembrane helix</keyword>
<gene>
    <name evidence="2" type="ordered locus">TK2189</name>
</gene>
<dbReference type="RefSeq" id="WP_011251139.1">
    <property type="nucleotide sequence ID" value="NC_006624.1"/>
</dbReference>
<name>Q5JHK2_THEKO</name>
<dbReference type="KEGG" id="tko:TK2189"/>
<dbReference type="EnsemblBacteria" id="BAD86378">
    <property type="protein sequence ID" value="BAD86378"/>
    <property type="gene ID" value="TK2189"/>
</dbReference>
<evidence type="ECO:0000313" key="2">
    <source>
        <dbReference type="EMBL" id="BAD86378.1"/>
    </source>
</evidence>
<dbReference type="InParanoid" id="Q5JHK2"/>
<dbReference type="GeneID" id="78448729"/>
<dbReference type="AlphaFoldDB" id="Q5JHK2"/>